<sequence>MTPFRQALLLTLALSAAPAFAHDDDTSKVNGSIHAEAGRSYGDLSTVNGGIDIDAAATTGSASTVNGGIEVGDRARTGGLETVNGGIRLGREVQVDGGLEAVNGSLFADRGSRIREDVENVNGGIGLVDTDVGGGIRTVRGDITVGVGSHVKGGLRVEKPNGGFHLGKQRPPRIVIGPDAVVEGAMVFEHPVVLYVHKTAKTGPVSGATAKTFDTPTAPKD</sequence>
<evidence type="ECO:0000313" key="2">
    <source>
        <dbReference type="EMBL" id="MBP3983746.1"/>
    </source>
</evidence>
<dbReference type="RefSeq" id="WP_210535573.1">
    <property type="nucleotide sequence ID" value="NZ_JAGKTC010000001.1"/>
</dbReference>
<comment type="caution">
    <text evidence="2">The sequence shown here is derived from an EMBL/GenBank/DDBJ whole genome shotgun (WGS) entry which is preliminary data.</text>
</comment>
<evidence type="ECO:0008006" key="4">
    <source>
        <dbReference type="Google" id="ProtNLM"/>
    </source>
</evidence>
<reference evidence="2" key="2">
    <citation type="submission" date="2021-03" db="EMBL/GenBank/DDBJ databases">
        <authorList>
            <person name="Cao W."/>
        </authorList>
    </citation>
    <scope>NUCLEOTIDE SEQUENCE</scope>
    <source>
        <strain evidence="2">110414</strain>
    </source>
</reference>
<protein>
    <recommendedName>
        <fullName evidence="4">Polymer-forming cytoskeletal protein</fullName>
    </recommendedName>
</protein>
<organism evidence="2 3">
    <name type="scientific">Pseudoxanthomonas helianthi</name>
    <dbReference type="NCBI Taxonomy" id="1453541"/>
    <lineage>
        <taxon>Bacteria</taxon>
        <taxon>Pseudomonadati</taxon>
        <taxon>Pseudomonadota</taxon>
        <taxon>Gammaproteobacteria</taxon>
        <taxon>Lysobacterales</taxon>
        <taxon>Lysobacteraceae</taxon>
        <taxon>Pseudoxanthomonas</taxon>
    </lineage>
</organism>
<feature type="signal peptide" evidence="1">
    <location>
        <begin position="1"/>
        <end position="21"/>
    </location>
</feature>
<evidence type="ECO:0000313" key="3">
    <source>
        <dbReference type="Proteomes" id="UP000673447"/>
    </source>
</evidence>
<name>A0A941ASR6_9GAMM</name>
<keyword evidence="1" id="KW-0732">Signal</keyword>
<evidence type="ECO:0000256" key="1">
    <source>
        <dbReference type="SAM" id="SignalP"/>
    </source>
</evidence>
<dbReference type="Proteomes" id="UP000673447">
    <property type="component" value="Unassembled WGS sequence"/>
</dbReference>
<dbReference type="AlphaFoldDB" id="A0A941ASR6"/>
<reference evidence="2" key="1">
    <citation type="journal article" date="2016" name="Int. J. Syst. Evol. Microbiol.">
        <title>Pseudoxanthomonas helianthi sp. nov., isolated from roots of Jerusalem artichoke (Helianthus tuberosus).</title>
        <authorList>
            <person name="Kittiwongwattana C."/>
            <person name="Thawai C."/>
        </authorList>
    </citation>
    <scope>NUCLEOTIDE SEQUENCE</scope>
    <source>
        <strain evidence="2">110414</strain>
    </source>
</reference>
<proteinExistence type="predicted"/>
<feature type="chain" id="PRO_5037797030" description="Polymer-forming cytoskeletal protein" evidence="1">
    <location>
        <begin position="22"/>
        <end position="221"/>
    </location>
</feature>
<accession>A0A941ASR6</accession>
<dbReference type="EMBL" id="JAGKTC010000001">
    <property type="protein sequence ID" value="MBP3983746.1"/>
    <property type="molecule type" value="Genomic_DNA"/>
</dbReference>
<keyword evidence="3" id="KW-1185">Reference proteome</keyword>
<gene>
    <name evidence="2" type="ORF">J5837_04835</name>
</gene>